<dbReference type="GO" id="GO:0006749">
    <property type="term" value="P:glutathione metabolic process"/>
    <property type="evidence" value="ECO:0007669"/>
    <property type="project" value="TreeGrafter"/>
</dbReference>
<proteinExistence type="predicted"/>
<dbReference type="GO" id="GO:0004364">
    <property type="term" value="F:glutathione transferase activity"/>
    <property type="evidence" value="ECO:0007669"/>
    <property type="project" value="TreeGrafter"/>
</dbReference>
<dbReference type="EMBL" id="RJVQ01000005">
    <property type="protein sequence ID" value="RQW62719.1"/>
    <property type="molecule type" value="Genomic_DNA"/>
</dbReference>
<dbReference type="InterPro" id="IPR040079">
    <property type="entry name" value="Glutathione_S-Trfase"/>
</dbReference>
<dbReference type="GO" id="GO:0006559">
    <property type="term" value="P:L-phenylalanine catabolic process"/>
    <property type="evidence" value="ECO:0007669"/>
    <property type="project" value="TreeGrafter"/>
</dbReference>
<dbReference type="InterPro" id="IPR036282">
    <property type="entry name" value="Glutathione-S-Trfase_C_sf"/>
</dbReference>
<dbReference type="PROSITE" id="PS50404">
    <property type="entry name" value="GST_NTER"/>
    <property type="match status" value="1"/>
</dbReference>
<dbReference type="InterPro" id="IPR036249">
    <property type="entry name" value="Thioredoxin-like_sf"/>
</dbReference>
<keyword evidence="2" id="KW-0808">Transferase</keyword>
<dbReference type="GO" id="GO:0016034">
    <property type="term" value="F:maleylacetoacetate isomerase activity"/>
    <property type="evidence" value="ECO:0007669"/>
    <property type="project" value="TreeGrafter"/>
</dbReference>
<evidence type="ECO:0000259" key="1">
    <source>
        <dbReference type="PROSITE" id="PS50404"/>
    </source>
</evidence>
<dbReference type="SUPFAM" id="SSF47616">
    <property type="entry name" value="GST C-terminal domain-like"/>
    <property type="match status" value="1"/>
</dbReference>
<dbReference type="CDD" id="cd03043">
    <property type="entry name" value="GST_N_1"/>
    <property type="match status" value="1"/>
</dbReference>
<reference evidence="2 3" key="1">
    <citation type="submission" date="2018-11" db="EMBL/GenBank/DDBJ databases">
        <title>Vibrio LJC006 sp. nov., isolated from seawater during the bloom of the enteromorpha.</title>
        <authorList>
            <person name="Liang J."/>
        </authorList>
    </citation>
    <scope>NUCLEOTIDE SEQUENCE [LARGE SCALE GENOMIC DNA]</scope>
    <source>
        <strain evidence="2 3">LJC006</strain>
    </source>
</reference>
<dbReference type="Proteomes" id="UP000281112">
    <property type="component" value="Unassembled WGS sequence"/>
</dbReference>
<gene>
    <name evidence="2" type="ORF">EES38_13415</name>
</gene>
<protein>
    <submittedName>
        <fullName evidence="2">Glutathione S-transferase family protein</fullName>
    </submittedName>
</protein>
<dbReference type="OrthoDB" id="9799538at2"/>
<dbReference type="CDD" id="cd03194">
    <property type="entry name" value="GST_C_3"/>
    <property type="match status" value="1"/>
</dbReference>
<accession>A0A3N9TF15</accession>
<evidence type="ECO:0000313" key="2">
    <source>
        <dbReference type="EMBL" id="RQW62719.1"/>
    </source>
</evidence>
<dbReference type="PANTHER" id="PTHR42673">
    <property type="entry name" value="MALEYLACETOACETATE ISOMERASE"/>
    <property type="match status" value="1"/>
</dbReference>
<dbReference type="Gene3D" id="1.20.1050.10">
    <property type="match status" value="1"/>
</dbReference>
<dbReference type="InterPro" id="IPR004045">
    <property type="entry name" value="Glutathione_S-Trfase_N"/>
</dbReference>
<dbReference type="Pfam" id="PF13409">
    <property type="entry name" value="GST_N_2"/>
    <property type="match status" value="1"/>
</dbReference>
<name>A0A3N9TF15_9VIBR</name>
<dbReference type="Gene3D" id="3.40.30.10">
    <property type="entry name" value="Glutaredoxin"/>
    <property type="match status" value="1"/>
</dbReference>
<dbReference type="SFLD" id="SFLDS00019">
    <property type="entry name" value="Glutathione_Transferase_(cytos"/>
    <property type="match status" value="1"/>
</dbReference>
<dbReference type="RefSeq" id="WP_124937712.1">
    <property type="nucleotide sequence ID" value="NZ_RJVQ01000005.1"/>
</dbReference>
<evidence type="ECO:0000313" key="3">
    <source>
        <dbReference type="Proteomes" id="UP000281112"/>
    </source>
</evidence>
<dbReference type="SFLD" id="SFLDG00358">
    <property type="entry name" value="Main_(cytGST)"/>
    <property type="match status" value="1"/>
</dbReference>
<dbReference type="SUPFAM" id="SSF52833">
    <property type="entry name" value="Thioredoxin-like"/>
    <property type="match status" value="1"/>
</dbReference>
<keyword evidence="3" id="KW-1185">Reference proteome</keyword>
<dbReference type="PANTHER" id="PTHR42673:SF4">
    <property type="entry name" value="MALEYLACETOACETATE ISOMERASE"/>
    <property type="match status" value="1"/>
</dbReference>
<dbReference type="AlphaFoldDB" id="A0A3N9TF15"/>
<feature type="domain" description="GST N-terminal" evidence="1">
    <location>
        <begin position="1"/>
        <end position="81"/>
    </location>
</feature>
<comment type="caution">
    <text evidence="2">The sequence shown here is derived from an EMBL/GenBank/DDBJ whole genome shotgun (WGS) entry which is preliminary data.</text>
</comment>
<sequence length="220" mass="25465">MELYIGNKNYSTWSLRAWMVMRFFNLDFKEKPLSLDTPQFYEELKLVCPSMKVPCLVDDDLTVWDSLAICEYINDKYLSGKAWPGDLARRAQARAIAAEMHSGFMALRAAMPMNIRAERRVDVSESVRKDILRIEDIFAERMRTNNQEINDGWLFGDFSIADAMFIPVVLRFKTYRVILEDDAQKYVDFVLNSPVLAEWVEHALSETDIVEADEAGEPIF</sequence>
<organism evidence="2 3">
    <name type="scientific">Vibrio viridaestus</name>
    <dbReference type="NCBI Taxonomy" id="2487322"/>
    <lineage>
        <taxon>Bacteria</taxon>
        <taxon>Pseudomonadati</taxon>
        <taxon>Pseudomonadota</taxon>
        <taxon>Gammaproteobacteria</taxon>
        <taxon>Vibrionales</taxon>
        <taxon>Vibrionaceae</taxon>
        <taxon>Vibrio</taxon>
    </lineage>
</organism>